<proteinExistence type="predicted"/>
<feature type="domain" description="OmpA-like" evidence="4">
    <location>
        <begin position="102"/>
        <end position="225"/>
    </location>
</feature>
<accession>A0A6B3LRH6</accession>
<evidence type="ECO:0000256" key="3">
    <source>
        <dbReference type="SAM" id="SignalP"/>
    </source>
</evidence>
<dbReference type="Pfam" id="PF00691">
    <property type="entry name" value="OmpA"/>
    <property type="match status" value="1"/>
</dbReference>
<dbReference type="EMBL" id="JAAGWD010000009">
    <property type="protein sequence ID" value="NEM99429.1"/>
    <property type="molecule type" value="Genomic_DNA"/>
</dbReference>
<keyword evidence="2" id="KW-0175">Coiled coil</keyword>
<evidence type="ECO:0000256" key="1">
    <source>
        <dbReference type="PROSITE-ProRule" id="PRU00473"/>
    </source>
</evidence>
<dbReference type="RefSeq" id="WP_163916580.1">
    <property type="nucleotide sequence ID" value="NZ_JAAGWD010000009.1"/>
</dbReference>
<dbReference type="Gene3D" id="3.30.1330.60">
    <property type="entry name" value="OmpA-like domain"/>
    <property type="match status" value="1"/>
</dbReference>
<evidence type="ECO:0000259" key="4">
    <source>
        <dbReference type="PROSITE" id="PS51123"/>
    </source>
</evidence>
<feature type="signal peptide" evidence="3">
    <location>
        <begin position="1"/>
        <end position="20"/>
    </location>
</feature>
<keyword evidence="3" id="KW-0732">Signal</keyword>
<name>A0A6B3LRH6_9BACT</name>
<gene>
    <name evidence="5" type="ORF">GXP69_17145</name>
</gene>
<evidence type="ECO:0000256" key="2">
    <source>
        <dbReference type="SAM" id="Coils"/>
    </source>
</evidence>
<dbReference type="GO" id="GO:0016020">
    <property type="term" value="C:membrane"/>
    <property type="evidence" value="ECO:0007669"/>
    <property type="project" value="UniProtKB-UniRule"/>
</dbReference>
<dbReference type="SUPFAM" id="SSF103088">
    <property type="entry name" value="OmpA-like"/>
    <property type="match status" value="1"/>
</dbReference>
<evidence type="ECO:0000313" key="5">
    <source>
        <dbReference type="EMBL" id="NEM99429.1"/>
    </source>
</evidence>
<keyword evidence="1" id="KW-0472">Membrane</keyword>
<dbReference type="InterPro" id="IPR036737">
    <property type="entry name" value="OmpA-like_sf"/>
</dbReference>
<comment type="caution">
    <text evidence="5">The sequence shown here is derived from an EMBL/GenBank/DDBJ whole genome shotgun (WGS) entry which is preliminary data.</text>
</comment>
<feature type="coiled-coil region" evidence="2">
    <location>
        <begin position="28"/>
        <end position="90"/>
    </location>
</feature>
<dbReference type="InterPro" id="IPR006665">
    <property type="entry name" value="OmpA-like"/>
</dbReference>
<reference evidence="5 6" key="1">
    <citation type="submission" date="2020-02" db="EMBL/GenBank/DDBJ databases">
        <authorList>
            <person name="Kim M.K."/>
        </authorList>
    </citation>
    <scope>NUCLEOTIDE SEQUENCE [LARGE SCALE GENOMIC DNA]</scope>
    <source>
        <strain evidence="5 6">BT327</strain>
    </source>
</reference>
<dbReference type="PANTHER" id="PTHR30329:SF21">
    <property type="entry name" value="LIPOPROTEIN YIAD-RELATED"/>
    <property type="match status" value="1"/>
</dbReference>
<organism evidence="5 6">
    <name type="scientific">Pontibacter burrus</name>
    <dbReference type="NCBI Taxonomy" id="2704466"/>
    <lineage>
        <taxon>Bacteria</taxon>
        <taxon>Pseudomonadati</taxon>
        <taxon>Bacteroidota</taxon>
        <taxon>Cytophagia</taxon>
        <taxon>Cytophagales</taxon>
        <taxon>Hymenobacteraceae</taxon>
        <taxon>Pontibacter</taxon>
    </lineage>
</organism>
<dbReference type="PROSITE" id="PS51257">
    <property type="entry name" value="PROKAR_LIPOPROTEIN"/>
    <property type="match status" value="1"/>
</dbReference>
<keyword evidence="6" id="KW-1185">Reference proteome</keyword>
<dbReference type="AlphaFoldDB" id="A0A6B3LRH6"/>
<dbReference type="PROSITE" id="PS51123">
    <property type="entry name" value="OMPA_2"/>
    <property type="match status" value="1"/>
</dbReference>
<dbReference type="CDD" id="cd07185">
    <property type="entry name" value="OmpA_C-like"/>
    <property type="match status" value="1"/>
</dbReference>
<dbReference type="InterPro" id="IPR050330">
    <property type="entry name" value="Bact_OuterMem_StrucFunc"/>
</dbReference>
<sequence length="240" mass="26316">MKLTFVKASFSVLLCTTLLASCVSSKKYEDLKASKEALEAEQAASKQKVDELTASLKEREQSLADLERRMNEQQKALNNLKNDVNAALQGFNQGDLSVEVRNGKVYVSMSDKLLFNTGSTKVNPGGQKALDQLVNVLKQNNEVGVMVEGHTDDVEVLPGTKKIADNWDLSVLRATEITRMLTQKGLSPDRVTPAGRAYYQPADTGRTAAAKAKNRRTEIVLIPDLTEVYKVLGVDAQAKM</sequence>
<dbReference type="Proteomes" id="UP000474777">
    <property type="component" value="Unassembled WGS sequence"/>
</dbReference>
<dbReference type="PANTHER" id="PTHR30329">
    <property type="entry name" value="STATOR ELEMENT OF FLAGELLAR MOTOR COMPLEX"/>
    <property type="match status" value="1"/>
</dbReference>
<evidence type="ECO:0000313" key="6">
    <source>
        <dbReference type="Proteomes" id="UP000474777"/>
    </source>
</evidence>
<feature type="chain" id="PRO_5025520507" evidence="3">
    <location>
        <begin position="21"/>
        <end position="240"/>
    </location>
</feature>
<protein>
    <submittedName>
        <fullName evidence="5">OmpA family protein</fullName>
    </submittedName>
</protein>